<evidence type="ECO:0000313" key="2">
    <source>
        <dbReference type="Proteomes" id="UP000249422"/>
    </source>
</evidence>
<sequence length="149" mass="17322">MHSNIYIFMLLYLISASSYSSENVYFSCETDKGDVKLFVDENILNYEFSKGDKTELSYHSLGDGFSGFSHNYYYRYQTEYGKVSFSKGKYKYSVFSHYEGNEEMSGVIVTISEKEYNIPCRKKIINKLVDLIPLLQCDKEDALGCYPER</sequence>
<proteinExistence type="predicted"/>
<dbReference type="Proteomes" id="UP000249422">
    <property type="component" value="Unassembled WGS sequence"/>
</dbReference>
<dbReference type="EMBL" id="QLLM01000005">
    <property type="protein sequence ID" value="RAJ06087.1"/>
    <property type="molecule type" value="Genomic_DNA"/>
</dbReference>
<gene>
    <name evidence="1" type="ORF">DEU50_105188</name>
</gene>
<name>A0AAX1PK94_AERSA</name>
<comment type="caution">
    <text evidence="1">The sequence shown here is derived from an EMBL/GenBank/DDBJ whole genome shotgun (WGS) entry which is preliminary data.</text>
</comment>
<dbReference type="AlphaFoldDB" id="A0AAX1PK94"/>
<evidence type="ECO:0000313" key="1">
    <source>
        <dbReference type="EMBL" id="RAJ06087.1"/>
    </source>
</evidence>
<reference evidence="1 2" key="1">
    <citation type="submission" date="2018-06" db="EMBL/GenBank/DDBJ databases">
        <title>Freshwater and sediment microbial communities from various areas in North America, analyzing microbe dynamics in response to fracking.</title>
        <authorList>
            <person name="Lamendella R."/>
        </authorList>
    </citation>
    <scope>NUCLEOTIDE SEQUENCE [LARGE SCALE GENOMIC DNA]</scope>
    <source>
        <strain evidence="1 2">17</strain>
    </source>
</reference>
<protein>
    <submittedName>
        <fullName evidence="1">Uncharacterized protein</fullName>
    </submittedName>
</protein>
<dbReference type="RefSeq" id="WP_146612900.1">
    <property type="nucleotide sequence ID" value="NZ_CAWNWF010000005.1"/>
</dbReference>
<accession>A0AAX1PK94</accession>
<organism evidence="1 2">
    <name type="scientific">Aeromonas salmonicida</name>
    <dbReference type="NCBI Taxonomy" id="645"/>
    <lineage>
        <taxon>Bacteria</taxon>
        <taxon>Pseudomonadati</taxon>
        <taxon>Pseudomonadota</taxon>
        <taxon>Gammaproteobacteria</taxon>
        <taxon>Aeromonadales</taxon>
        <taxon>Aeromonadaceae</taxon>
        <taxon>Aeromonas</taxon>
    </lineage>
</organism>